<dbReference type="AlphaFoldDB" id="A0A6C0KN10"/>
<accession>A0A6C0KN10</accession>
<name>A0A6C0KN10_9ZZZZ</name>
<protein>
    <submittedName>
        <fullName evidence="1">Uncharacterized protein</fullName>
    </submittedName>
</protein>
<organism evidence="1">
    <name type="scientific">viral metagenome</name>
    <dbReference type="NCBI Taxonomy" id="1070528"/>
    <lineage>
        <taxon>unclassified sequences</taxon>
        <taxon>metagenomes</taxon>
        <taxon>organismal metagenomes</taxon>
    </lineage>
</organism>
<evidence type="ECO:0000313" key="1">
    <source>
        <dbReference type="EMBL" id="QHU19402.1"/>
    </source>
</evidence>
<reference evidence="1" key="1">
    <citation type="journal article" date="2020" name="Nature">
        <title>Giant virus diversity and host interactions through global metagenomics.</title>
        <authorList>
            <person name="Schulz F."/>
            <person name="Roux S."/>
            <person name="Paez-Espino D."/>
            <person name="Jungbluth S."/>
            <person name="Walsh D.A."/>
            <person name="Denef V.J."/>
            <person name="McMahon K.D."/>
            <person name="Konstantinidis K.T."/>
            <person name="Eloe-Fadrosh E.A."/>
            <person name="Kyrpides N.C."/>
            <person name="Woyke T."/>
        </authorList>
    </citation>
    <scope>NUCLEOTIDE SEQUENCE</scope>
    <source>
        <strain evidence="1">GVMAG-S-3300013014-104</strain>
    </source>
</reference>
<sequence>MGSSPTEIECGTMTISCSSINFSISGVLYYTASSQGSDAWLSSNGQISGNNNFTGYNSVIFFNENNTPNSYGIALFSNTSINNNLYFTLTAEINDSSGILLSGSFTSPVYFYSQSGAVNNYVTDYLSQETNSNSSNNPVTTSVNSISEYAAKKSISDSATADLKNASAVASASAAARLQAFFKGDDLAKQAALDPTKKPAADAAAAAATAAEKKAKADADAVKKLEKELKLQLKLQMMLFLQLEI</sequence>
<proteinExistence type="predicted"/>
<dbReference type="EMBL" id="MN740949">
    <property type="protein sequence ID" value="QHU19402.1"/>
    <property type="molecule type" value="Genomic_DNA"/>
</dbReference>